<dbReference type="Gene3D" id="3.30.1310.10">
    <property type="entry name" value="Nucleoid-associated protein YbaB-like domain"/>
    <property type="match status" value="1"/>
</dbReference>
<protein>
    <recommendedName>
        <fullName evidence="4">YbaB/EbfC DNA-binding family protein</fullName>
    </recommendedName>
</protein>
<evidence type="ECO:0000313" key="3">
    <source>
        <dbReference type="Proteomes" id="UP000002247"/>
    </source>
</evidence>
<organism evidence="2 3">
    <name type="scientific">Segniliparus rotundus (strain ATCC BAA-972 / CDC 1076 / CIP 108378 / DSM 44985 / JCM 13578)</name>
    <dbReference type="NCBI Taxonomy" id="640132"/>
    <lineage>
        <taxon>Bacteria</taxon>
        <taxon>Bacillati</taxon>
        <taxon>Actinomycetota</taxon>
        <taxon>Actinomycetes</taxon>
        <taxon>Mycobacteriales</taxon>
        <taxon>Segniliparaceae</taxon>
        <taxon>Segniliparus</taxon>
    </lineage>
</organism>
<dbReference type="InterPro" id="IPR036894">
    <property type="entry name" value="YbaB-like_sf"/>
</dbReference>
<gene>
    <name evidence="2" type="ordered locus">Srot_0491</name>
</gene>
<dbReference type="HOGENOM" id="CLU_1585352_0_0_11"/>
<sequence>MTTEEEAAAAKARAENLLGATENQFAEAVALRKDLMQIIGKGQSPDKLAQARCGADGVLVTFRFDRERAPKVDLAHLEKAVVQAAKAATHDARKQALEAMADFRKHLGELPTPGEILAEVLPDANIEYDKLPVSPMRRVTKAMMHEPEYEEDDDPSYGRPNGWGVQKK</sequence>
<accession>D6ZC01</accession>
<feature type="region of interest" description="Disordered" evidence="1">
    <location>
        <begin position="142"/>
        <end position="168"/>
    </location>
</feature>
<reference evidence="2 3" key="1">
    <citation type="journal article" date="2010" name="Stand. Genomic Sci.">
        <title>Complete genome sequence of Segniliparus rotundus type strain (CDC 1076).</title>
        <authorList>
            <person name="Sikorski J."/>
            <person name="Lapidus A."/>
            <person name="Copeland A."/>
            <person name="Misra M."/>
            <person name="Glavina Del Rio T."/>
            <person name="Nolan M."/>
            <person name="Lucas S."/>
            <person name="Chen F."/>
            <person name="Tice H."/>
            <person name="Cheng J.F."/>
            <person name="Jando M."/>
            <person name="Schneider S."/>
            <person name="Bruce D."/>
            <person name="Goodwin L."/>
            <person name="Pitluck S."/>
            <person name="Liolios K."/>
            <person name="Mikhailova N."/>
            <person name="Pati A."/>
            <person name="Ivanova N."/>
            <person name="Mavromatis K."/>
            <person name="Chen A."/>
            <person name="Palaniappan K."/>
            <person name="Chertkov O."/>
            <person name="Land M."/>
            <person name="Hauser L."/>
            <person name="Chang Y.J."/>
            <person name="Jeffries C.D."/>
            <person name="Brettin T."/>
            <person name="Detter J.C."/>
            <person name="Han C."/>
            <person name="Rohde M."/>
            <person name="Goker M."/>
            <person name="Bristow J."/>
            <person name="Eisen J.A."/>
            <person name="Markowitz V."/>
            <person name="Hugenholtz P."/>
            <person name="Kyrpides N.C."/>
            <person name="Klenk H.P."/>
        </authorList>
    </citation>
    <scope>NUCLEOTIDE SEQUENCE [LARGE SCALE GENOMIC DNA]</scope>
    <source>
        <strain evidence="3">ATCC BAA-972 / CDC 1076 / CIP 108378 / DSM 44985 / JCM 13578</strain>
    </source>
</reference>
<dbReference type="AlphaFoldDB" id="D6ZC01"/>
<evidence type="ECO:0000256" key="1">
    <source>
        <dbReference type="SAM" id="MobiDB-lite"/>
    </source>
</evidence>
<dbReference type="EMBL" id="CP001958">
    <property type="protein sequence ID" value="ADG96978.1"/>
    <property type="molecule type" value="Genomic_DNA"/>
</dbReference>
<dbReference type="Pfam" id="PF02575">
    <property type="entry name" value="YbaB_DNA_bd"/>
    <property type="match status" value="1"/>
</dbReference>
<dbReference type="STRING" id="640132.Srot_0491"/>
<dbReference type="InterPro" id="IPR004401">
    <property type="entry name" value="YbaB/EbfC"/>
</dbReference>
<proteinExistence type="predicted"/>
<keyword evidence="3" id="KW-1185">Reference proteome</keyword>
<name>D6ZC01_SEGRD</name>
<evidence type="ECO:0008006" key="4">
    <source>
        <dbReference type="Google" id="ProtNLM"/>
    </source>
</evidence>
<dbReference type="KEGG" id="srt:Srot_0491"/>
<dbReference type="RefSeq" id="WP_013137434.1">
    <property type="nucleotide sequence ID" value="NC_014168.1"/>
</dbReference>
<dbReference type="Proteomes" id="UP000002247">
    <property type="component" value="Chromosome"/>
</dbReference>
<dbReference type="SUPFAM" id="SSF82607">
    <property type="entry name" value="YbaB-like"/>
    <property type="match status" value="1"/>
</dbReference>
<evidence type="ECO:0000313" key="2">
    <source>
        <dbReference type="EMBL" id="ADG96978.1"/>
    </source>
</evidence>